<gene>
    <name evidence="2" type="ORF">HNP82_002187</name>
</gene>
<proteinExistence type="predicted"/>
<comment type="caution">
    <text evidence="2">The sequence shown here is derived from an EMBL/GenBank/DDBJ whole genome shotgun (WGS) entry which is preliminary data.</text>
</comment>
<protein>
    <recommendedName>
        <fullName evidence="1">YprB ribonuclease H-like domain-containing protein</fullName>
    </recommendedName>
</protein>
<name>A0A7W8HB02_9FIRM</name>
<dbReference type="RefSeq" id="WP_183774403.1">
    <property type="nucleotide sequence ID" value="NZ_JACHFW010000008.1"/>
</dbReference>
<feature type="domain" description="YprB ribonuclease H-like" evidence="1">
    <location>
        <begin position="34"/>
        <end position="201"/>
    </location>
</feature>
<reference evidence="2 3" key="1">
    <citation type="submission" date="2020-08" db="EMBL/GenBank/DDBJ databases">
        <title>Genomic Encyclopedia of Type Strains, Phase IV (KMG-IV): sequencing the most valuable type-strain genomes for metagenomic binning, comparative biology and taxonomic classification.</title>
        <authorList>
            <person name="Goeker M."/>
        </authorList>
    </citation>
    <scope>NUCLEOTIDE SEQUENCE [LARGE SCALE GENOMIC DNA]</scope>
    <source>
        <strain evidence="2 3">DSM 106146</strain>
    </source>
</reference>
<dbReference type="Gene3D" id="3.30.420.10">
    <property type="entry name" value="Ribonuclease H-like superfamily/Ribonuclease H"/>
    <property type="match status" value="1"/>
</dbReference>
<dbReference type="PANTHER" id="PTHR38462:SF1">
    <property type="entry name" value="YPRB RIBONUCLEASE H-LIKE DOMAIN-CONTAINING PROTEIN"/>
    <property type="match status" value="1"/>
</dbReference>
<dbReference type="PANTHER" id="PTHR38462">
    <property type="entry name" value="EXONUCLEASE-LIKE PROTEIN"/>
    <property type="match status" value="1"/>
</dbReference>
<dbReference type="InterPro" id="IPR012337">
    <property type="entry name" value="RNaseH-like_sf"/>
</dbReference>
<dbReference type="Proteomes" id="UP000543642">
    <property type="component" value="Unassembled WGS sequence"/>
</dbReference>
<organism evidence="2 3">
    <name type="scientific">Catenibacillus scindens</name>
    <dbReference type="NCBI Taxonomy" id="673271"/>
    <lineage>
        <taxon>Bacteria</taxon>
        <taxon>Bacillati</taxon>
        <taxon>Bacillota</taxon>
        <taxon>Clostridia</taxon>
        <taxon>Lachnospirales</taxon>
        <taxon>Lachnospiraceae</taxon>
        <taxon>Catenibacillus</taxon>
    </lineage>
</organism>
<dbReference type="InterPro" id="IPR038720">
    <property type="entry name" value="YprB_RNase_H-like_dom"/>
</dbReference>
<dbReference type="Pfam" id="PF13482">
    <property type="entry name" value="RNase_H_2"/>
    <property type="match status" value="1"/>
</dbReference>
<dbReference type="GO" id="GO:0003676">
    <property type="term" value="F:nucleic acid binding"/>
    <property type="evidence" value="ECO:0007669"/>
    <property type="project" value="InterPro"/>
</dbReference>
<evidence type="ECO:0000259" key="1">
    <source>
        <dbReference type="Pfam" id="PF13482"/>
    </source>
</evidence>
<dbReference type="EMBL" id="JACHFW010000008">
    <property type="protein sequence ID" value="MBB5265048.1"/>
    <property type="molecule type" value="Genomic_DNA"/>
</dbReference>
<dbReference type="InterPro" id="IPR036397">
    <property type="entry name" value="RNaseH_sf"/>
</dbReference>
<keyword evidence="3" id="KW-1185">Reference proteome</keyword>
<accession>A0A7W8HB02</accession>
<evidence type="ECO:0000313" key="2">
    <source>
        <dbReference type="EMBL" id="MBB5265048.1"/>
    </source>
</evidence>
<dbReference type="SUPFAM" id="SSF53098">
    <property type="entry name" value="Ribonuclease H-like"/>
    <property type="match status" value="1"/>
</dbReference>
<sequence>MLTRTYNITWEDFPGNRRIISRLTEQTPFLQRGLFFDIETTGFSAEKNALYLIGCCRFTGRSWQITQWLAGNESPEEQRLVLESFLGQLTPGDLLISYNGSTFDLTFLEKKSRQLSIQENLTSFDHVDLYKDLRPLKNFLHLNDLKLKTVERFLGIFREDTYSGGALIPVFKSYARTHTHAEEETLLLHNYEDIQDLLYILPVLAYKNIFLDGQFIINGSLRIDGETPAIQWTLTGDTPLPVSLPRTSLSLAGLCSLKTPLDAVLETRDGQIFLTLPLIREELKYFYPNYQDYYYLPQEDCAIHKSVAAFVDKKFRRKATAKNCYIKKAGEFLPQPGEKISPAFKIHFDDRLNWFEYCAKQNFSEELHACLQAYLRFFVLGSF</sequence>
<dbReference type="AlphaFoldDB" id="A0A7W8HB02"/>
<evidence type="ECO:0000313" key="3">
    <source>
        <dbReference type="Proteomes" id="UP000543642"/>
    </source>
</evidence>